<keyword evidence="6" id="KW-1185">Reference proteome</keyword>
<comment type="caution">
    <text evidence="5">The sequence shown here is derived from an EMBL/GenBank/DDBJ whole genome shotgun (WGS) entry which is preliminary data.</text>
</comment>
<accession>A0A9D4V564</accession>
<dbReference type="SUPFAM" id="SSF54631">
    <property type="entry name" value="CBS-domain pair"/>
    <property type="match status" value="1"/>
</dbReference>
<name>A0A9D4V564_ADICA</name>
<dbReference type="InterPro" id="IPR050511">
    <property type="entry name" value="AMPK_gamma/SDS23_families"/>
</dbReference>
<gene>
    <name evidence="5" type="ORF">GOP47_0004907</name>
</gene>
<dbReference type="PANTHER" id="PTHR13780">
    <property type="entry name" value="AMP-ACTIVATED PROTEIN KINASE, GAMMA REGULATORY SUBUNIT"/>
    <property type="match status" value="1"/>
</dbReference>
<reference evidence="5 6" key="1">
    <citation type="submission" date="2021-01" db="EMBL/GenBank/DDBJ databases">
        <title>Adiantum capillus-veneris genome.</title>
        <authorList>
            <person name="Fang Y."/>
            <person name="Liao Q."/>
        </authorList>
    </citation>
    <scope>NUCLEOTIDE SEQUENCE [LARGE SCALE GENOMIC DNA]</scope>
    <source>
        <strain evidence="5">H3</strain>
        <tissue evidence="5">Leaf</tissue>
    </source>
</reference>
<dbReference type="PANTHER" id="PTHR13780:SF128">
    <property type="entry name" value="CBS DOMAIN-CONTAINING PROTEIN"/>
    <property type="match status" value="1"/>
</dbReference>
<evidence type="ECO:0000313" key="6">
    <source>
        <dbReference type="Proteomes" id="UP000886520"/>
    </source>
</evidence>
<dbReference type="InterPro" id="IPR000644">
    <property type="entry name" value="CBS_dom"/>
</dbReference>
<protein>
    <recommendedName>
        <fullName evidence="4">CBS domain-containing protein</fullName>
    </recommendedName>
</protein>
<feature type="domain" description="CBS" evidence="4">
    <location>
        <begin position="377"/>
        <end position="433"/>
    </location>
</feature>
<dbReference type="Pfam" id="PF00571">
    <property type="entry name" value="CBS"/>
    <property type="match status" value="1"/>
</dbReference>
<dbReference type="EMBL" id="JABFUD020000005">
    <property type="protein sequence ID" value="KAI5079428.1"/>
    <property type="molecule type" value="Genomic_DNA"/>
</dbReference>
<sequence>MAIALLSHEVRDLILGKPSLLWLAASASVRSALVALKQNEDVCEISVWDCAPGSHANQLHPTKQHIEVDDSHPTYAPCRCIGKMCMQRIICYLASEKSLCNVAAALNEPVSVLLEGNSTRIQHIDPEASLYEALTAISTGAQNLVVQISDSLKKHGHALKGSTSFNKKPMTEVLSVNGHNGHNYCWLTHEDVLRFLLGSISVFSPLPRMSIQDLGIIQTDILMVGVDDEASSALEAIKFACLNQMAVAVVDKKEGEDGPFQIVGEISCSTFQTCNETAAIALASLSVYDFITYVQDWRSTPDMLIEAMAEKLSKRSMLSKCTIKNQHDVSQLLHDLESWELSSDDEFGNESPTGPHDLLHTHHLTHFHSVTRAGCQKSHSGPIFCRPTSSLIAVLMQALAHREHYVWVTNEDSTLVGMVTFAGILSVLSRNTS</sequence>
<dbReference type="PROSITE" id="PS51371">
    <property type="entry name" value="CBS"/>
    <property type="match status" value="1"/>
</dbReference>
<dbReference type="GO" id="GO:0005737">
    <property type="term" value="C:cytoplasm"/>
    <property type="evidence" value="ECO:0007669"/>
    <property type="project" value="TreeGrafter"/>
</dbReference>
<evidence type="ECO:0000259" key="4">
    <source>
        <dbReference type="PROSITE" id="PS51371"/>
    </source>
</evidence>
<dbReference type="Proteomes" id="UP000886520">
    <property type="component" value="Chromosome 5"/>
</dbReference>
<dbReference type="OrthoDB" id="681454at2759"/>
<keyword evidence="2 3" id="KW-0129">CBS domain</keyword>
<evidence type="ECO:0000313" key="5">
    <source>
        <dbReference type="EMBL" id="KAI5079428.1"/>
    </source>
</evidence>
<evidence type="ECO:0000256" key="2">
    <source>
        <dbReference type="ARBA" id="ARBA00023122"/>
    </source>
</evidence>
<dbReference type="AlphaFoldDB" id="A0A9D4V564"/>
<dbReference type="Gene3D" id="3.10.580.10">
    <property type="entry name" value="CBS-domain"/>
    <property type="match status" value="1"/>
</dbReference>
<dbReference type="InterPro" id="IPR046342">
    <property type="entry name" value="CBS_dom_sf"/>
</dbReference>
<evidence type="ECO:0000256" key="3">
    <source>
        <dbReference type="PROSITE-ProRule" id="PRU00703"/>
    </source>
</evidence>
<evidence type="ECO:0000256" key="1">
    <source>
        <dbReference type="ARBA" id="ARBA00022737"/>
    </source>
</evidence>
<proteinExistence type="predicted"/>
<organism evidence="5 6">
    <name type="scientific">Adiantum capillus-veneris</name>
    <name type="common">Maidenhair fern</name>
    <dbReference type="NCBI Taxonomy" id="13818"/>
    <lineage>
        <taxon>Eukaryota</taxon>
        <taxon>Viridiplantae</taxon>
        <taxon>Streptophyta</taxon>
        <taxon>Embryophyta</taxon>
        <taxon>Tracheophyta</taxon>
        <taxon>Polypodiopsida</taxon>
        <taxon>Polypodiidae</taxon>
        <taxon>Polypodiales</taxon>
        <taxon>Pteridineae</taxon>
        <taxon>Pteridaceae</taxon>
        <taxon>Vittarioideae</taxon>
        <taxon>Adiantum</taxon>
    </lineage>
</organism>
<keyword evidence="1" id="KW-0677">Repeat</keyword>
<dbReference type="GO" id="GO:0005634">
    <property type="term" value="C:nucleus"/>
    <property type="evidence" value="ECO:0007669"/>
    <property type="project" value="TreeGrafter"/>
</dbReference>